<evidence type="ECO:0000313" key="3">
    <source>
        <dbReference type="Proteomes" id="UP001501476"/>
    </source>
</evidence>
<evidence type="ECO:0000313" key="2">
    <source>
        <dbReference type="EMBL" id="GAA0232866.1"/>
    </source>
</evidence>
<keyword evidence="3" id="KW-1185">Reference proteome</keyword>
<organism evidence="2 3">
    <name type="scientific">Methylophaga marina</name>
    <dbReference type="NCBI Taxonomy" id="45495"/>
    <lineage>
        <taxon>Bacteria</taxon>
        <taxon>Pseudomonadati</taxon>
        <taxon>Pseudomonadota</taxon>
        <taxon>Gammaproteobacteria</taxon>
        <taxon>Thiotrichales</taxon>
        <taxon>Piscirickettsiaceae</taxon>
        <taxon>Methylophaga</taxon>
    </lineage>
</organism>
<feature type="transmembrane region" description="Helical" evidence="1">
    <location>
        <begin position="7"/>
        <end position="24"/>
    </location>
</feature>
<reference evidence="2 3" key="1">
    <citation type="journal article" date="2019" name="Int. J. Syst. Evol. Microbiol.">
        <title>The Global Catalogue of Microorganisms (GCM) 10K type strain sequencing project: providing services to taxonomists for standard genome sequencing and annotation.</title>
        <authorList>
            <consortium name="The Broad Institute Genomics Platform"/>
            <consortium name="The Broad Institute Genome Sequencing Center for Infectious Disease"/>
            <person name="Wu L."/>
            <person name="Ma J."/>
        </authorList>
    </citation>
    <scope>NUCLEOTIDE SEQUENCE [LARGE SCALE GENOMIC DNA]</scope>
    <source>
        <strain evidence="2 3">JCM 6886</strain>
    </source>
</reference>
<protein>
    <submittedName>
        <fullName evidence="2">Uncharacterized protein</fullName>
    </submittedName>
</protein>
<gene>
    <name evidence="2" type="ORF">GCM10008964_25150</name>
</gene>
<feature type="transmembrane region" description="Helical" evidence="1">
    <location>
        <begin position="44"/>
        <end position="60"/>
    </location>
</feature>
<keyword evidence="1" id="KW-0472">Membrane</keyword>
<keyword evidence="1" id="KW-0812">Transmembrane</keyword>
<keyword evidence="1" id="KW-1133">Transmembrane helix</keyword>
<dbReference type="Proteomes" id="UP001501476">
    <property type="component" value="Unassembled WGS sequence"/>
</dbReference>
<accession>A0ABN0TXR8</accession>
<comment type="caution">
    <text evidence="2">The sequence shown here is derived from an EMBL/GenBank/DDBJ whole genome shotgun (WGS) entry which is preliminary data.</text>
</comment>
<evidence type="ECO:0000256" key="1">
    <source>
        <dbReference type="SAM" id="Phobius"/>
    </source>
</evidence>
<dbReference type="EMBL" id="BAAADG010000018">
    <property type="protein sequence ID" value="GAA0232866.1"/>
    <property type="molecule type" value="Genomic_DNA"/>
</dbReference>
<proteinExistence type="predicted"/>
<sequence length="62" mass="6966">MLLTIGLIGLMIVLLLNLLANFYLNQPAAMVFSEAWNASWLPSYIVWLVMCIIGIAIKLSKR</sequence>
<name>A0ABN0TXR8_9GAMM</name>